<evidence type="ECO:0000259" key="1">
    <source>
        <dbReference type="Pfam" id="PF17107"/>
    </source>
</evidence>
<sequence>MSGAEVIGGISGVIAIIEASIKAYGSARKDLKLGDAFEAVGRRLPIILDTLETCKNHLAPTEDSMPTDVCEALEKILDTFDVKAGRLREIFEKVIPGQDDGWKKQYLKILKRLGKGNKVEKLMKSITEDV</sequence>
<proteinExistence type="predicted"/>
<keyword evidence="3" id="KW-1185">Reference proteome</keyword>
<dbReference type="RefSeq" id="XP_013315050.1">
    <property type="nucleotide sequence ID" value="XM_013459596.1"/>
</dbReference>
<reference evidence="2 3" key="1">
    <citation type="submission" date="2015-01" db="EMBL/GenBank/DDBJ databases">
        <title>The Genome Sequence of Exophiala xenobiotica CBS118157.</title>
        <authorList>
            <consortium name="The Broad Institute Genomics Platform"/>
            <person name="Cuomo C."/>
            <person name="de Hoog S."/>
            <person name="Gorbushina A."/>
            <person name="Stielow B."/>
            <person name="Teixiera M."/>
            <person name="Abouelleil A."/>
            <person name="Chapman S.B."/>
            <person name="Priest M."/>
            <person name="Young S.K."/>
            <person name="Wortman J."/>
            <person name="Nusbaum C."/>
            <person name="Birren B."/>
        </authorList>
    </citation>
    <scope>NUCLEOTIDE SEQUENCE [LARGE SCALE GENOMIC DNA]</scope>
    <source>
        <strain evidence="2 3">CBS 118157</strain>
    </source>
</reference>
<feature type="domain" description="NACHT-NTPase and P-loop NTPases N-terminal" evidence="1">
    <location>
        <begin position="10"/>
        <end position="130"/>
    </location>
</feature>
<dbReference type="InterPro" id="IPR031352">
    <property type="entry name" value="SesA"/>
</dbReference>
<accession>A0A0D2BPI6</accession>
<protein>
    <recommendedName>
        <fullName evidence="1">NACHT-NTPase and P-loop NTPases N-terminal domain-containing protein</fullName>
    </recommendedName>
</protein>
<dbReference type="Proteomes" id="UP000054342">
    <property type="component" value="Unassembled WGS sequence"/>
</dbReference>
<evidence type="ECO:0000313" key="2">
    <source>
        <dbReference type="EMBL" id="KIW54466.1"/>
    </source>
</evidence>
<dbReference type="OrthoDB" id="1658288at2759"/>
<organism evidence="2 3">
    <name type="scientific">Exophiala xenobiotica</name>
    <dbReference type="NCBI Taxonomy" id="348802"/>
    <lineage>
        <taxon>Eukaryota</taxon>
        <taxon>Fungi</taxon>
        <taxon>Dikarya</taxon>
        <taxon>Ascomycota</taxon>
        <taxon>Pezizomycotina</taxon>
        <taxon>Eurotiomycetes</taxon>
        <taxon>Chaetothyriomycetidae</taxon>
        <taxon>Chaetothyriales</taxon>
        <taxon>Herpotrichiellaceae</taxon>
        <taxon>Exophiala</taxon>
    </lineage>
</organism>
<dbReference type="EMBL" id="KN847320">
    <property type="protein sequence ID" value="KIW54466.1"/>
    <property type="molecule type" value="Genomic_DNA"/>
</dbReference>
<dbReference type="Pfam" id="PF17107">
    <property type="entry name" value="SesA"/>
    <property type="match status" value="1"/>
</dbReference>
<evidence type="ECO:0000313" key="3">
    <source>
        <dbReference type="Proteomes" id="UP000054342"/>
    </source>
</evidence>
<dbReference type="HOGENOM" id="CLU_080513_4_0_1"/>
<dbReference type="AlphaFoldDB" id="A0A0D2BPI6"/>
<name>A0A0D2BPI6_9EURO</name>
<gene>
    <name evidence="2" type="ORF">PV05_06822</name>
</gene>
<dbReference type="GeneID" id="25328730"/>
<dbReference type="STRING" id="348802.A0A0D2BPI6"/>